<protein>
    <submittedName>
        <fullName evidence="2">Uncharacterized protein</fullName>
    </submittedName>
</protein>
<evidence type="ECO:0000313" key="3">
    <source>
        <dbReference type="Proteomes" id="UP000026962"/>
    </source>
</evidence>
<feature type="compositionally biased region" description="Basic residues" evidence="1">
    <location>
        <begin position="61"/>
        <end position="70"/>
    </location>
</feature>
<organism evidence="2">
    <name type="scientific">Oryza punctata</name>
    <name type="common">Red rice</name>
    <dbReference type="NCBI Taxonomy" id="4537"/>
    <lineage>
        <taxon>Eukaryota</taxon>
        <taxon>Viridiplantae</taxon>
        <taxon>Streptophyta</taxon>
        <taxon>Embryophyta</taxon>
        <taxon>Tracheophyta</taxon>
        <taxon>Spermatophyta</taxon>
        <taxon>Magnoliopsida</taxon>
        <taxon>Liliopsida</taxon>
        <taxon>Poales</taxon>
        <taxon>Poaceae</taxon>
        <taxon>BOP clade</taxon>
        <taxon>Oryzoideae</taxon>
        <taxon>Oryzeae</taxon>
        <taxon>Oryzinae</taxon>
        <taxon>Oryza</taxon>
    </lineage>
</organism>
<keyword evidence="3" id="KW-1185">Reference proteome</keyword>
<proteinExistence type="predicted"/>
<name>A0A0E0LTP2_ORYPU</name>
<dbReference type="EnsemblPlants" id="OPUNC08G09560.1">
    <property type="protein sequence ID" value="OPUNC08G09560.1"/>
    <property type="gene ID" value="OPUNC08G09560"/>
</dbReference>
<evidence type="ECO:0000313" key="2">
    <source>
        <dbReference type="EnsemblPlants" id="OPUNC08G09560.1"/>
    </source>
</evidence>
<evidence type="ECO:0000256" key="1">
    <source>
        <dbReference type="SAM" id="MobiDB-lite"/>
    </source>
</evidence>
<accession>A0A0E0LTP2</accession>
<feature type="region of interest" description="Disordered" evidence="1">
    <location>
        <begin position="61"/>
        <end position="97"/>
    </location>
</feature>
<dbReference type="HOGENOM" id="CLU_1752696_0_0_1"/>
<sequence>MEEILSTEQIFKEEVNCLSDGGPNKYLQDFAYIIIVDFFRNHQVQGEGEGEGIATIIGAKSHKLKKKRGKNATPLRSDPLPVEAATSEFDKDSDDESTRRCLMADRSVCITGGDTTLRFTDVYPAAAAAAPTPLYETILSTFSSSTRGH</sequence>
<dbReference type="Gramene" id="OPUNC08G09560.1">
    <property type="protein sequence ID" value="OPUNC08G09560.1"/>
    <property type="gene ID" value="OPUNC08G09560"/>
</dbReference>
<dbReference type="Proteomes" id="UP000026962">
    <property type="component" value="Chromosome 8"/>
</dbReference>
<reference evidence="2" key="1">
    <citation type="submission" date="2015-04" db="UniProtKB">
        <authorList>
            <consortium name="EnsemblPlants"/>
        </authorList>
    </citation>
    <scope>IDENTIFICATION</scope>
</reference>
<dbReference type="AlphaFoldDB" id="A0A0E0LTP2"/>
<reference evidence="2" key="2">
    <citation type="submission" date="2018-05" db="EMBL/GenBank/DDBJ databases">
        <title>OpunRS2 (Oryza punctata Reference Sequence Version 2).</title>
        <authorList>
            <person name="Zhang J."/>
            <person name="Kudrna D."/>
            <person name="Lee S."/>
            <person name="Talag J."/>
            <person name="Welchert J."/>
            <person name="Wing R.A."/>
        </authorList>
    </citation>
    <scope>NUCLEOTIDE SEQUENCE [LARGE SCALE GENOMIC DNA]</scope>
</reference>